<dbReference type="InterPro" id="IPR050176">
    <property type="entry name" value="LTTR"/>
</dbReference>
<organism evidence="6 7">
    <name type="scientific">Paraburkholderia tropica</name>
    <dbReference type="NCBI Taxonomy" id="92647"/>
    <lineage>
        <taxon>Bacteria</taxon>
        <taxon>Pseudomonadati</taxon>
        <taxon>Pseudomonadota</taxon>
        <taxon>Betaproteobacteria</taxon>
        <taxon>Burkholderiales</taxon>
        <taxon>Burkholderiaceae</taxon>
        <taxon>Paraburkholderia</taxon>
    </lineage>
</organism>
<dbReference type="Proteomes" id="UP000247515">
    <property type="component" value="Unassembled WGS sequence"/>
</dbReference>
<keyword evidence="4" id="KW-0804">Transcription</keyword>
<dbReference type="Pfam" id="PF00126">
    <property type="entry name" value="HTH_1"/>
    <property type="match status" value="1"/>
</dbReference>
<dbReference type="EMBL" id="QJJV01000017">
    <property type="protein sequence ID" value="PXX12559.1"/>
    <property type="molecule type" value="Genomic_DNA"/>
</dbReference>
<dbReference type="InterPro" id="IPR000847">
    <property type="entry name" value="LysR_HTH_N"/>
</dbReference>
<evidence type="ECO:0000256" key="1">
    <source>
        <dbReference type="ARBA" id="ARBA00009437"/>
    </source>
</evidence>
<keyword evidence="7" id="KW-1185">Reference proteome</keyword>
<dbReference type="SUPFAM" id="SSF46785">
    <property type="entry name" value="Winged helix' DNA-binding domain"/>
    <property type="match status" value="1"/>
</dbReference>
<proteinExistence type="inferred from homology"/>
<evidence type="ECO:0000256" key="3">
    <source>
        <dbReference type="ARBA" id="ARBA00023125"/>
    </source>
</evidence>
<evidence type="ECO:0000313" key="7">
    <source>
        <dbReference type="Proteomes" id="UP000247515"/>
    </source>
</evidence>
<name>A0ABX5MMK0_9BURK</name>
<dbReference type="InterPro" id="IPR036390">
    <property type="entry name" value="WH_DNA-bd_sf"/>
</dbReference>
<keyword evidence="3" id="KW-0238">DNA-binding</keyword>
<protein>
    <submittedName>
        <fullName evidence="6">Regulatory helix-turn-helix LysR family protein</fullName>
    </submittedName>
</protein>
<dbReference type="InterPro" id="IPR036388">
    <property type="entry name" value="WH-like_DNA-bd_sf"/>
</dbReference>
<accession>A0ABX5MMK0</accession>
<keyword evidence="2" id="KW-0805">Transcription regulation</keyword>
<gene>
    <name evidence="6" type="ORF">C7400_117163</name>
</gene>
<evidence type="ECO:0000256" key="4">
    <source>
        <dbReference type="ARBA" id="ARBA00023163"/>
    </source>
</evidence>
<reference evidence="6 7" key="1">
    <citation type="submission" date="2018-05" db="EMBL/GenBank/DDBJ databases">
        <title>Genomic Encyclopedia of Type Strains, Phase IV (KMG-V): Genome sequencing to study the core and pangenomes of soil and plant-associated prokaryotes.</title>
        <authorList>
            <person name="Whitman W."/>
        </authorList>
    </citation>
    <scope>NUCLEOTIDE SEQUENCE [LARGE SCALE GENOMIC DNA]</scope>
    <source>
        <strain evidence="6 7">SIr-6563</strain>
    </source>
</reference>
<evidence type="ECO:0000313" key="6">
    <source>
        <dbReference type="EMBL" id="PXX12559.1"/>
    </source>
</evidence>
<evidence type="ECO:0000259" key="5">
    <source>
        <dbReference type="PROSITE" id="PS50931"/>
    </source>
</evidence>
<dbReference type="PANTHER" id="PTHR30579">
    <property type="entry name" value="TRANSCRIPTIONAL REGULATOR"/>
    <property type="match status" value="1"/>
</dbReference>
<sequence length="137" mass="15156">MSDRQQLETFATVLDCQHFRKAAEILHISPGAVTARVKSLEAAVGVTLLLREPTVTPTHSGEVILRHVMAVRLFEEEAFRLIKRGEFPPVNIAVAVNADSLATWFEPVSWQHAAQHIGLEIIVDDQDHSKHSTSTVA</sequence>
<dbReference type="Gene3D" id="1.10.10.10">
    <property type="entry name" value="Winged helix-like DNA-binding domain superfamily/Winged helix DNA-binding domain"/>
    <property type="match status" value="1"/>
</dbReference>
<dbReference type="Gene3D" id="3.40.190.10">
    <property type="entry name" value="Periplasmic binding protein-like II"/>
    <property type="match status" value="1"/>
</dbReference>
<comment type="caution">
    <text evidence="6">The sequence shown here is derived from an EMBL/GenBank/DDBJ whole genome shotgun (WGS) entry which is preliminary data.</text>
</comment>
<evidence type="ECO:0000256" key="2">
    <source>
        <dbReference type="ARBA" id="ARBA00023015"/>
    </source>
</evidence>
<dbReference type="PROSITE" id="PS50931">
    <property type="entry name" value="HTH_LYSR"/>
    <property type="match status" value="1"/>
</dbReference>
<feature type="domain" description="HTH lysR-type" evidence="5">
    <location>
        <begin position="1"/>
        <end position="58"/>
    </location>
</feature>
<comment type="similarity">
    <text evidence="1">Belongs to the LysR transcriptional regulatory family.</text>
</comment>
<dbReference type="PANTHER" id="PTHR30579:SF2">
    <property type="entry name" value="HTH-TYPE TRANSCRIPTIONAL REGULATOR ARGP"/>
    <property type="match status" value="1"/>
</dbReference>